<evidence type="ECO:0000313" key="1">
    <source>
        <dbReference type="EMBL" id="XPM61987.1"/>
    </source>
</evidence>
<dbReference type="Proteomes" id="UP000095472">
    <property type="component" value="Chromosome"/>
</dbReference>
<name>A0ACD5GMX5_9CYAN</name>
<keyword evidence="2" id="KW-1185">Reference proteome</keyword>
<sequence length="54" mass="6150">MRLPASKKHHFTDAETACQSVQDFIEPHDIVLVKGSRAMQMEKIVEVLKAKNEN</sequence>
<dbReference type="EMBL" id="CP182909">
    <property type="protein sequence ID" value="XPM61987.1"/>
    <property type="molecule type" value="Genomic_DNA"/>
</dbReference>
<proteinExistence type="predicted"/>
<reference evidence="1 2" key="1">
    <citation type="journal article" date="2016" name="Genome Announc.">
        <title>Draft Genome Sequence of the Thermotolerant Cyanobacterium Desertifilum sp. IPPAS B-1220.</title>
        <authorList>
            <person name="Mironov K.S."/>
            <person name="Sinetova M.A."/>
            <person name="Bolatkhan K."/>
            <person name="Zayadan B.K."/>
            <person name="Ustinova V.V."/>
            <person name="Kupriyanova E.V."/>
            <person name="Skrypnik A.N."/>
            <person name="Gogoleva N.E."/>
            <person name="Gogolev Y.V."/>
            <person name="Los D.A."/>
        </authorList>
    </citation>
    <scope>NUCLEOTIDE SEQUENCE [LARGE SCALE GENOMIC DNA]</scope>
    <source>
        <strain evidence="1 2">IPPAS B-1220</strain>
    </source>
</reference>
<organism evidence="1 2">
    <name type="scientific">Desertifilum tharense IPPAS B-1220</name>
    <dbReference type="NCBI Taxonomy" id="1781255"/>
    <lineage>
        <taxon>Bacteria</taxon>
        <taxon>Bacillati</taxon>
        <taxon>Cyanobacteriota</taxon>
        <taxon>Cyanophyceae</taxon>
        <taxon>Desertifilales</taxon>
        <taxon>Desertifilaceae</taxon>
        <taxon>Desertifilum</taxon>
    </lineage>
</organism>
<accession>A0ACD5GMX5</accession>
<gene>
    <name evidence="1" type="ORF">BH720_018785</name>
</gene>
<evidence type="ECO:0000313" key="2">
    <source>
        <dbReference type="Proteomes" id="UP000095472"/>
    </source>
</evidence>
<protein>
    <submittedName>
        <fullName evidence="1">Uncharacterized protein</fullName>
    </submittedName>
</protein>